<keyword evidence="1" id="KW-1133">Transmembrane helix</keyword>
<feature type="transmembrane region" description="Helical" evidence="1">
    <location>
        <begin position="60"/>
        <end position="84"/>
    </location>
</feature>
<dbReference type="AlphaFoldDB" id="A0A415MBW1"/>
<evidence type="ECO:0000313" key="4">
    <source>
        <dbReference type="Proteomes" id="UP000285201"/>
    </source>
</evidence>
<dbReference type="EMBL" id="QROY01000005">
    <property type="protein sequence ID" value="RHL68745.1"/>
    <property type="molecule type" value="Genomic_DNA"/>
</dbReference>
<keyword evidence="1" id="KW-0812">Transmembrane</keyword>
<dbReference type="InterPro" id="IPR026870">
    <property type="entry name" value="Zinc_ribbon_dom"/>
</dbReference>
<feature type="transmembrane region" description="Helical" evidence="1">
    <location>
        <begin position="195"/>
        <end position="215"/>
    </location>
</feature>
<accession>A0A415MBW1</accession>
<feature type="transmembrane region" description="Helical" evidence="1">
    <location>
        <begin position="122"/>
        <end position="145"/>
    </location>
</feature>
<dbReference type="Proteomes" id="UP000285201">
    <property type="component" value="Unassembled WGS sequence"/>
</dbReference>
<name>A0A415MBW1_9FIRM</name>
<feature type="transmembrane region" description="Helical" evidence="1">
    <location>
        <begin position="165"/>
        <end position="183"/>
    </location>
</feature>
<dbReference type="Pfam" id="PF13240">
    <property type="entry name" value="Zn_Ribbon_1"/>
    <property type="match status" value="1"/>
</dbReference>
<organism evidence="3 4">
    <name type="scientific">Lachnospira eligens</name>
    <dbReference type="NCBI Taxonomy" id="39485"/>
    <lineage>
        <taxon>Bacteria</taxon>
        <taxon>Bacillati</taxon>
        <taxon>Bacillota</taxon>
        <taxon>Clostridia</taxon>
        <taxon>Lachnospirales</taxon>
        <taxon>Lachnospiraceae</taxon>
        <taxon>Lachnospira</taxon>
    </lineage>
</organism>
<gene>
    <name evidence="3" type="ORF">DW007_07990</name>
</gene>
<evidence type="ECO:0000259" key="2">
    <source>
        <dbReference type="Pfam" id="PF13240"/>
    </source>
</evidence>
<feature type="domain" description="Zinc-ribbon" evidence="2">
    <location>
        <begin position="6"/>
        <end position="27"/>
    </location>
</feature>
<comment type="caution">
    <text evidence="3">The sequence shown here is derived from an EMBL/GenBank/DDBJ whole genome shotgun (WGS) entry which is preliminary data.</text>
</comment>
<reference evidence="3 4" key="1">
    <citation type="submission" date="2018-08" db="EMBL/GenBank/DDBJ databases">
        <title>A genome reference for cultivated species of the human gut microbiota.</title>
        <authorList>
            <person name="Zou Y."/>
            <person name="Xue W."/>
            <person name="Luo G."/>
        </authorList>
    </citation>
    <scope>NUCLEOTIDE SEQUENCE [LARGE SCALE GENOMIC DNA]</scope>
    <source>
        <strain evidence="3 4">AF36-7BH</strain>
    </source>
</reference>
<proteinExistence type="predicted"/>
<keyword evidence="1" id="KW-0472">Membrane</keyword>
<evidence type="ECO:0000256" key="1">
    <source>
        <dbReference type="SAM" id="Phobius"/>
    </source>
</evidence>
<sequence length="227" mass="25815">MEEKKFCQYCGTPIDGESRFCTKCGKSINGEQNVTSQRKVYQQTNFVMDMLRNFGNPNSVIRITSIVSAIFLAIVQFFGMGYVIQADGWFISKTEKISAIKFLYKIVFKSGDMSDYGIKLNFLIIICALAFFIGYIVLLIVDILLIKYIISDYHIDTIVDVDKGMSICGMVMFGVTIIIGMYIRSKLEEYGIDSMFSINAMCYIGFVYALVLQIFSRLIIKSQLEDE</sequence>
<evidence type="ECO:0000313" key="3">
    <source>
        <dbReference type="EMBL" id="RHL68745.1"/>
    </source>
</evidence>
<protein>
    <submittedName>
        <fullName evidence="3">Zinc ribbon domain-containing protein</fullName>
    </submittedName>
</protein>
<dbReference type="RefSeq" id="WP_118009661.1">
    <property type="nucleotide sequence ID" value="NZ_DAWEPM010000013.1"/>
</dbReference>